<evidence type="ECO:0000313" key="2">
    <source>
        <dbReference type="Proteomes" id="UP000460412"/>
    </source>
</evidence>
<keyword evidence="2" id="KW-1185">Reference proteome</keyword>
<gene>
    <name evidence="1" type="ORF">GN277_06950</name>
</gene>
<reference evidence="1 2" key="1">
    <citation type="submission" date="2019-12" db="EMBL/GenBank/DDBJ databases">
        <title>Sporaefaciens musculi gen. nov., sp. nov., a novel bacterium isolated from the caecum of an obese mouse.</title>
        <authorList>
            <person name="Rasmussen T.S."/>
            <person name="Streidl T."/>
            <person name="Hitch T.C.A."/>
            <person name="Wortmann E."/>
            <person name="Deptula P."/>
            <person name="Hansen M."/>
            <person name="Nielsen D.S."/>
            <person name="Clavel T."/>
            <person name="Vogensen F.K."/>
        </authorList>
    </citation>
    <scope>NUCLEOTIDE SEQUENCE [LARGE SCALE GENOMIC DNA]</scope>
    <source>
        <strain evidence="1 2">WCA-9-b2</strain>
    </source>
</reference>
<dbReference type="AlphaFoldDB" id="A0A7X3MF03"/>
<organism evidence="1 2">
    <name type="scientific">Sporofaciens musculi</name>
    <dbReference type="NCBI Taxonomy" id="2681861"/>
    <lineage>
        <taxon>Bacteria</taxon>
        <taxon>Bacillati</taxon>
        <taxon>Bacillota</taxon>
        <taxon>Clostridia</taxon>
        <taxon>Lachnospirales</taxon>
        <taxon>Lachnospiraceae</taxon>
        <taxon>Sporofaciens</taxon>
    </lineage>
</organism>
<sequence>MFADQQKGVTRMSGRQVKLEHAENGSILYHYTKSNGINGIINYNCFWATKSDFLNDPNEFSHIQGIIEDVCRENIKNPALREQFLKDSIYAVREKNREYFVLSFSKCRDSITMWSEFGNKTGYNIGFRSNEIIARIEEAAEIAYHGLVVYDTRQQKQLIRRIICASLPHLLHMPLDAILDAGSRDPRDSNYLKACRKFQKTAEVYAMFFKHEGFAQEQEYRFIFKKQKDTTVYFRPKDGFMLPYIEIPLSERNLPIEEIMVAPQNHIDLAKNGMEYMLQTKGYDADVSLSNIKLRY</sequence>
<proteinExistence type="predicted"/>
<protein>
    <submittedName>
        <fullName evidence="1">DUF2971 domain-containing protein</fullName>
    </submittedName>
</protein>
<dbReference type="EMBL" id="WUQX01000001">
    <property type="protein sequence ID" value="MXP75127.1"/>
    <property type="molecule type" value="Genomic_DNA"/>
</dbReference>
<dbReference type="Pfam" id="PF11185">
    <property type="entry name" value="DUF2971"/>
    <property type="match status" value="1"/>
</dbReference>
<dbReference type="Proteomes" id="UP000460412">
    <property type="component" value="Unassembled WGS sequence"/>
</dbReference>
<name>A0A7X3MF03_9FIRM</name>
<accession>A0A7X3MF03</accession>
<comment type="caution">
    <text evidence="1">The sequence shown here is derived from an EMBL/GenBank/DDBJ whole genome shotgun (WGS) entry which is preliminary data.</text>
</comment>
<dbReference type="RefSeq" id="WP_159750436.1">
    <property type="nucleotide sequence ID" value="NZ_WUQX01000001.1"/>
</dbReference>
<evidence type="ECO:0000313" key="1">
    <source>
        <dbReference type="EMBL" id="MXP75127.1"/>
    </source>
</evidence>
<dbReference type="InterPro" id="IPR021352">
    <property type="entry name" value="DUF2971"/>
</dbReference>